<proteinExistence type="predicted"/>
<sequence length="45" mass="5130">MPYLLNIGRVSSNHKVTSKTCGTYALANNLVTYIHPFIFARIYKL</sequence>
<name>A0A1Z4MWW0_9CYAN</name>
<evidence type="ECO:0000313" key="1">
    <source>
        <dbReference type="EMBL" id="BAY97965.1"/>
    </source>
</evidence>
<dbReference type="AlphaFoldDB" id="A0A1Z4MWW0"/>
<gene>
    <name evidence="1" type="ORF">NIES37_19130</name>
</gene>
<dbReference type="KEGG" id="ttq:NIES37_19130"/>
<protein>
    <submittedName>
        <fullName evidence="1">Uncharacterized protein</fullName>
    </submittedName>
</protein>
<dbReference type="Proteomes" id="UP000218785">
    <property type="component" value="Chromosome"/>
</dbReference>
<evidence type="ECO:0000313" key="2">
    <source>
        <dbReference type="Proteomes" id="UP000218785"/>
    </source>
</evidence>
<accession>A0A1Z4MWW0</accession>
<dbReference type="EMBL" id="AP018248">
    <property type="protein sequence ID" value="BAY97965.1"/>
    <property type="molecule type" value="Genomic_DNA"/>
</dbReference>
<organism evidence="1 2">
    <name type="scientific">Tolypothrix tenuis PCC 7101</name>
    <dbReference type="NCBI Taxonomy" id="231146"/>
    <lineage>
        <taxon>Bacteria</taxon>
        <taxon>Bacillati</taxon>
        <taxon>Cyanobacteriota</taxon>
        <taxon>Cyanophyceae</taxon>
        <taxon>Nostocales</taxon>
        <taxon>Tolypothrichaceae</taxon>
        <taxon>Tolypothrix</taxon>
    </lineage>
</organism>
<keyword evidence="2" id="KW-1185">Reference proteome</keyword>
<reference evidence="1 2" key="1">
    <citation type="submission" date="2017-06" db="EMBL/GenBank/DDBJ databases">
        <title>Genome sequencing of cyanobaciteial culture collection at National Institute for Environmental Studies (NIES).</title>
        <authorList>
            <person name="Hirose Y."/>
            <person name="Shimura Y."/>
            <person name="Fujisawa T."/>
            <person name="Nakamura Y."/>
            <person name="Kawachi M."/>
        </authorList>
    </citation>
    <scope>NUCLEOTIDE SEQUENCE [LARGE SCALE GENOMIC DNA]</scope>
    <source>
        <strain evidence="1 2">NIES-37</strain>
    </source>
</reference>